<name>A0A7S4I441_9STRA</name>
<evidence type="ECO:0000256" key="4">
    <source>
        <dbReference type="SAM" id="MobiDB-lite"/>
    </source>
</evidence>
<feature type="region of interest" description="Disordered" evidence="4">
    <location>
        <begin position="213"/>
        <end position="232"/>
    </location>
</feature>
<sequence length="232" mass="25775">MEEWAQVYPGVRFLTVCVDAVGVAKQFGMMFGLNKAVNCYIPSRSYFPVGYGQLGCSGFVVSDKNGCFVSRKTMAYLDYGEGAFSNLEELLRVHFDQHKSHPESNTYLNHSSEDKKESVDEINDEPVPSVGINSMDSEHERCEEALSLLQGNLTSKSLENFLVELSAHFTHEEQLMKDHGFGNSSRDSGFSPLVSHVKDHERILDIGYRELERSGKKAQVACSSNKADGSSS</sequence>
<evidence type="ECO:0000256" key="3">
    <source>
        <dbReference type="ARBA" id="ARBA00023004"/>
    </source>
</evidence>
<reference evidence="5" key="1">
    <citation type="submission" date="2021-01" db="EMBL/GenBank/DDBJ databases">
        <authorList>
            <person name="Corre E."/>
            <person name="Pelletier E."/>
            <person name="Niang G."/>
            <person name="Scheremetjew M."/>
            <person name="Finn R."/>
            <person name="Kale V."/>
            <person name="Holt S."/>
            <person name="Cochrane G."/>
            <person name="Meng A."/>
            <person name="Brown T."/>
            <person name="Cohen L."/>
        </authorList>
    </citation>
    <scope>NUCLEOTIDE SEQUENCE</scope>
    <source>
        <strain evidence="5">Isolate 1302-5</strain>
    </source>
</reference>
<accession>A0A7S4I441</accession>
<dbReference type="EMBL" id="HBKQ01010719">
    <property type="protein sequence ID" value="CAE2217989.1"/>
    <property type="molecule type" value="Transcribed_RNA"/>
</dbReference>
<feature type="region of interest" description="Disordered" evidence="4">
    <location>
        <begin position="101"/>
        <end position="134"/>
    </location>
</feature>
<proteinExistence type="inferred from homology"/>
<dbReference type="Gene3D" id="1.20.120.50">
    <property type="entry name" value="Hemerythrin-like"/>
    <property type="match status" value="1"/>
</dbReference>
<dbReference type="InterPro" id="IPR035938">
    <property type="entry name" value="Hemerythrin-like_sf"/>
</dbReference>
<dbReference type="AlphaFoldDB" id="A0A7S4I441"/>
<protein>
    <submittedName>
        <fullName evidence="5">Uncharacterized protein</fullName>
    </submittedName>
</protein>
<dbReference type="SUPFAM" id="SSF47188">
    <property type="entry name" value="Hemerythrin-like"/>
    <property type="match status" value="1"/>
</dbReference>
<gene>
    <name evidence="5" type="ORF">OAUR00152_LOCUS7210</name>
</gene>
<evidence type="ECO:0000313" key="5">
    <source>
        <dbReference type="EMBL" id="CAE2217989.1"/>
    </source>
</evidence>
<evidence type="ECO:0000256" key="2">
    <source>
        <dbReference type="ARBA" id="ARBA00022723"/>
    </source>
</evidence>
<evidence type="ECO:0000256" key="1">
    <source>
        <dbReference type="ARBA" id="ARBA00010587"/>
    </source>
</evidence>
<keyword evidence="3" id="KW-0408">Iron</keyword>
<keyword evidence="2" id="KW-0479">Metal-binding</keyword>
<dbReference type="GO" id="GO:0046872">
    <property type="term" value="F:metal ion binding"/>
    <property type="evidence" value="ECO:0007669"/>
    <property type="project" value="UniProtKB-KW"/>
</dbReference>
<feature type="compositionally biased region" description="Polar residues" evidence="4">
    <location>
        <begin position="221"/>
        <end position="232"/>
    </location>
</feature>
<comment type="similarity">
    <text evidence="1">Belongs to the hemerythrin family.</text>
</comment>
<organism evidence="5">
    <name type="scientific">Odontella aurita</name>
    <dbReference type="NCBI Taxonomy" id="265563"/>
    <lineage>
        <taxon>Eukaryota</taxon>
        <taxon>Sar</taxon>
        <taxon>Stramenopiles</taxon>
        <taxon>Ochrophyta</taxon>
        <taxon>Bacillariophyta</taxon>
        <taxon>Mediophyceae</taxon>
        <taxon>Biddulphiophycidae</taxon>
        <taxon>Eupodiscales</taxon>
        <taxon>Odontellaceae</taxon>
        <taxon>Odontella</taxon>
    </lineage>
</organism>